<protein>
    <recommendedName>
        <fullName evidence="3">Histidine kinase/HSP90-like ATPase domain-containing protein</fullName>
    </recommendedName>
</protein>
<evidence type="ECO:0000256" key="1">
    <source>
        <dbReference type="ARBA" id="ARBA00022553"/>
    </source>
</evidence>
<feature type="non-terminal residue" evidence="4">
    <location>
        <position position="1"/>
    </location>
</feature>
<name>A0A8J6NVU5_9BACT</name>
<dbReference type="Proteomes" id="UP000605201">
    <property type="component" value="Unassembled WGS sequence"/>
</dbReference>
<evidence type="ECO:0000259" key="3">
    <source>
        <dbReference type="Pfam" id="PF02518"/>
    </source>
</evidence>
<dbReference type="SUPFAM" id="SSF55874">
    <property type="entry name" value="ATPase domain of HSP90 chaperone/DNA topoisomerase II/histidine kinase"/>
    <property type="match status" value="1"/>
</dbReference>
<reference evidence="4 5" key="1">
    <citation type="submission" date="2020-08" db="EMBL/GenBank/DDBJ databases">
        <title>Bridging the membrane lipid divide: bacteria of the FCB group superphylum have the potential to synthesize archaeal ether lipids.</title>
        <authorList>
            <person name="Villanueva L."/>
            <person name="Von Meijenfeldt F.A.B."/>
            <person name="Westbye A.B."/>
            <person name="Yadav S."/>
            <person name="Hopmans E.C."/>
            <person name="Dutilh B.E."/>
            <person name="Sinninghe Damste J.S."/>
        </authorList>
    </citation>
    <scope>NUCLEOTIDE SEQUENCE [LARGE SCALE GENOMIC DNA]</scope>
    <source>
        <strain evidence="4">NIOZ-UU17</strain>
    </source>
</reference>
<comment type="caution">
    <text evidence="4">The sequence shown here is derived from an EMBL/GenBank/DDBJ whole genome shotgun (WGS) entry which is preliminary data.</text>
</comment>
<dbReference type="PANTHER" id="PTHR45339">
    <property type="entry name" value="HYBRID SIGNAL TRANSDUCTION HISTIDINE KINASE J"/>
    <property type="match status" value="1"/>
</dbReference>
<dbReference type="PANTHER" id="PTHR45339:SF1">
    <property type="entry name" value="HYBRID SIGNAL TRANSDUCTION HISTIDINE KINASE J"/>
    <property type="match status" value="1"/>
</dbReference>
<gene>
    <name evidence="4" type="ORF">H8D96_02405</name>
</gene>
<feature type="domain" description="Histidine kinase/HSP90-like ATPase" evidence="3">
    <location>
        <begin position="56"/>
        <end position="103"/>
    </location>
</feature>
<proteinExistence type="predicted"/>
<sequence>TPKYHLPTTKGIQKCIPFDLRALIEDVGCSVAVKAEQKGLELITFLSPDIPSRLMGDPTRLRQILTNLTGNALKFTEQGEIFVKAELDANDNDRLKIRFEISDYSECQN</sequence>
<dbReference type="InterPro" id="IPR003594">
    <property type="entry name" value="HATPase_dom"/>
</dbReference>
<dbReference type="AlphaFoldDB" id="A0A8J6NVU5"/>
<keyword evidence="2" id="KW-0902">Two-component regulatory system</keyword>
<keyword evidence="1" id="KW-0597">Phosphoprotein</keyword>
<evidence type="ECO:0000256" key="2">
    <source>
        <dbReference type="ARBA" id="ARBA00023012"/>
    </source>
</evidence>
<dbReference type="EMBL" id="JACNIG010000078">
    <property type="protein sequence ID" value="MBC8430749.1"/>
    <property type="molecule type" value="Genomic_DNA"/>
</dbReference>
<dbReference type="Pfam" id="PF02518">
    <property type="entry name" value="HATPase_c"/>
    <property type="match status" value="1"/>
</dbReference>
<evidence type="ECO:0000313" key="5">
    <source>
        <dbReference type="Proteomes" id="UP000605201"/>
    </source>
</evidence>
<dbReference type="Gene3D" id="3.30.565.10">
    <property type="entry name" value="Histidine kinase-like ATPase, C-terminal domain"/>
    <property type="match status" value="1"/>
</dbReference>
<dbReference type="GO" id="GO:0000160">
    <property type="term" value="P:phosphorelay signal transduction system"/>
    <property type="evidence" value="ECO:0007669"/>
    <property type="project" value="UniProtKB-KW"/>
</dbReference>
<organism evidence="4 5">
    <name type="scientific">Candidatus Desulfatibia vada</name>
    <dbReference type="NCBI Taxonomy" id="2841696"/>
    <lineage>
        <taxon>Bacteria</taxon>
        <taxon>Pseudomonadati</taxon>
        <taxon>Thermodesulfobacteriota</taxon>
        <taxon>Desulfobacteria</taxon>
        <taxon>Desulfobacterales</taxon>
        <taxon>Desulfobacterales incertae sedis</taxon>
        <taxon>Candidatus Desulfatibia</taxon>
    </lineage>
</organism>
<accession>A0A8J6NVU5</accession>
<evidence type="ECO:0000313" key="4">
    <source>
        <dbReference type="EMBL" id="MBC8430749.1"/>
    </source>
</evidence>
<dbReference type="InterPro" id="IPR036890">
    <property type="entry name" value="HATPase_C_sf"/>
</dbReference>